<reference evidence="4" key="1">
    <citation type="submission" date="2023-07" db="EMBL/GenBank/DDBJ databases">
        <title>Conexibacter stalactiti sp. nov., isolated from stalactites in a lava cave and emended description of the genus Conexibacter.</title>
        <authorList>
            <person name="Lee S.D."/>
        </authorList>
    </citation>
    <scope>NUCLEOTIDE SEQUENCE [LARGE SCALE GENOMIC DNA]</scope>
    <source>
        <strain evidence="4">KCTC 39840</strain>
    </source>
</reference>
<evidence type="ECO:0000256" key="1">
    <source>
        <dbReference type="SAM" id="MobiDB-lite"/>
    </source>
</evidence>
<evidence type="ECO:0000313" key="3">
    <source>
        <dbReference type="EMBL" id="MDW5593683.1"/>
    </source>
</evidence>
<dbReference type="EMBL" id="JAWSTH010000007">
    <property type="protein sequence ID" value="MDW5593683.1"/>
    <property type="molecule type" value="Genomic_DNA"/>
</dbReference>
<name>A0ABU4HK47_9ACTN</name>
<feature type="compositionally biased region" description="Low complexity" evidence="1">
    <location>
        <begin position="24"/>
        <end position="37"/>
    </location>
</feature>
<feature type="transmembrane region" description="Helical" evidence="2">
    <location>
        <begin position="170"/>
        <end position="191"/>
    </location>
</feature>
<dbReference type="Proteomes" id="UP001284601">
    <property type="component" value="Unassembled WGS sequence"/>
</dbReference>
<keyword evidence="2" id="KW-1133">Transmembrane helix</keyword>
<feature type="compositionally biased region" description="Low complexity" evidence="1">
    <location>
        <begin position="1"/>
        <end position="16"/>
    </location>
</feature>
<accession>A0ABU4HK47</accession>
<feature type="transmembrane region" description="Helical" evidence="2">
    <location>
        <begin position="112"/>
        <end position="134"/>
    </location>
</feature>
<dbReference type="RefSeq" id="WP_318595942.1">
    <property type="nucleotide sequence ID" value="NZ_JAWSTH010000007.1"/>
</dbReference>
<evidence type="ECO:0000313" key="4">
    <source>
        <dbReference type="Proteomes" id="UP001284601"/>
    </source>
</evidence>
<evidence type="ECO:0000256" key="2">
    <source>
        <dbReference type="SAM" id="Phobius"/>
    </source>
</evidence>
<keyword evidence="2" id="KW-0812">Transmembrane</keyword>
<keyword evidence="4" id="KW-1185">Reference proteome</keyword>
<feature type="transmembrane region" description="Helical" evidence="2">
    <location>
        <begin position="53"/>
        <end position="71"/>
    </location>
</feature>
<proteinExistence type="predicted"/>
<gene>
    <name evidence="3" type="ORF">R7226_05005</name>
</gene>
<reference evidence="3 4" key="2">
    <citation type="submission" date="2023-10" db="EMBL/GenBank/DDBJ databases">
        <authorList>
            <person name="Han X.F."/>
        </authorList>
    </citation>
    <scope>NUCLEOTIDE SEQUENCE [LARGE SCALE GENOMIC DNA]</scope>
    <source>
        <strain evidence="3 4">KCTC 39840</strain>
    </source>
</reference>
<keyword evidence="2" id="KW-0472">Membrane</keyword>
<feature type="region of interest" description="Disordered" evidence="1">
    <location>
        <begin position="1"/>
        <end position="37"/>
    </location>
</feature>
<protein>
    <submittedName>
        <fullName evidence="3">DoxX family membrane protein</fullName>
    </submittedName>
</protein>
<feature type="transmembrane region" description="Helical" evidence="2">
    <location>
        <begin position="141"/>
        <end position="158"/>
    </location>
</feature>
<comment type="caution">
    <text evidence="3">The sequence shown here is derived from an EMBL/GenBank/DDBJ whole genome shotgun (WGS) entry which is preliminary data.</text>
</comment>
<organism evidence="3 4">
    <name type="scientific">Conexibacter stalactiti</name>
    <dbReference type="NCBI Taxonomy" id="1940611"/>
    <lineage>
        <taxon>Bacteria</taxon>
        <taxon>Bacillati</taxon>
        <taxon>Actinomycetota</taxon>
        <taxon>Thermoleophilia</taxon>
        <taxon>Solirubrobacterales</taxon>
        <taxon>Conexibacteraceae</taxon>
        <taxon>Conexibacter</taxon>
    </lineage>
</organism>
<sequence>MPRSAQLSASAASAADSSRHASRSRGGARPSARADKPAAAAVREAGREVAARYTWAAARIALGSIFLWAFLDKFFGLGHETASADSVLNGGNPTKGFLANAVGPFDGIYHGIAGNVVVNVLFMGGLLALGVALIGGIAMRFAAVAGALMMVLMWSASLPPANHVFMDDHLVYAIVLVGLALVSAGDTLGLGRRWSQLKLVQRLPWLR</sequence>